<feature type="transmembrane region" description="Helical" evidence="3">
    <location>
        <begin position="203"/>
        <end position="222"/>
    </location>
</feature>
<sequence length="843" mass="94875">MHYFIGDLGHLFVITSFITSLVAAFAYFKATTLSDLKEKTLWLQNGKTGFYLHALAVLGICVTLFVIIANHYFEYHYAYNYSDRKLPVYYLISTFWNGQEGSFMLWLFWHAVLGIIVISTNTYWEAPVMTVFAVVQAFLASMILGVVIPGLDVKIGSSPFILLRDAMRDAPIFMAQPEFIPKDGNGLNPLLQNYWMVIHPPTLFLGFASTLVPFSFCIAGLWMKKYRDWVRPALPWALFSGAILGLGILMGGYWAYETLNFGGYWNWDPVENAVYVPWLVLVAAIHTMITYRNSETALKASIILVIGVFVLILYSTFLTRSGILGDASVHSFTDLGLSGQLFIYLFFFLGAAIILAIARWREIPSSEKEASVYSREFWIFIGAVTLCLMGFQVLMPTSIPVWNKVLGFFGVTSKLALPADQIAFYSKFQLWFAVVVGLLSGIGQFFWWKKIDADRLKKELTTPALITLILFALIVTIGKVYTPAYIVLTLAGVFTLVSNAKILFSVLRSSPGLSGGAVAHIGVGMMLLGIMFSAGYSKIVSLNNTGMLISKEFSQDFNRDNLLLFVNEPRGMWGYDIEYLGERLEPRHNGGYIRKGDVTPTGDRDLVVAKRDIVADGITYKANDTIDIKGENTFYEIQLRKNNKTYTLYPRAQINPEMGGLLVSPDIYKTVSADLYTHVSSVMKPSEGEEWSKLEEMKVKIGQEFYANDYVSVLQSVERIFEVNGIKLDQEDVAVKAKIQIRGENGDYFAEPIFLIKDKMAGRIPDEVADLGLRLTLLNIHPETNEFALGINTRQKDWVVIKALEKPYINVLWLGTLVLMVGFGIAMTRRVREFRKMKEKGLE</sequence>
<feature type="transmembrane region" description="Helical" evidence="3">
    <location>
        <begin position="484"/>
        <end position="504"/>
    </location>
</feature>
<keyword evidence="2" id="KW-0201">Cytochrome c-type biogenesis</keyword>
<accession>A0ABS1KRV0</accession>
<evidence type="ECO:0000259" key="4">
    <source>
        <dbReference type="Pfam" id="PF01578"/>
    </source>
</evidence>
<feature type="transmembrane region" description="Helical" evidence="3">
    <location>
        <begin position="377"/>
        <end position="395"/>
    </location>
</feature>
<dbReference type="RefSeq" id="WP_202010172.1">
    <property type="nucleotide sequence ID" value="NZ_JAERRB010000004.1"/>
</dbReference>
<feature type="domain" description="Cytochrome c-type biogenesis protein CcmF C-terminal" evidence="5">
    <location>
        <begin position="343"/>
        <end position="538"/>
    </location>
</feature>
<evidence type="ECO:0000313" key="7">
    <source>
        <dbReference type="Proteomes" id="UP000613030"/>
    </source>
</evidence>
<dbReference type="Proteomes" id="UP000613030">
    <property type="component" value="Unassembled WGS sequence"/>
</dbReference>
<dbReference type="InterPro" id="IPR002541">
    <property type="entry name" value="Cyt_c_assembly"/>
</dbReference>
<evidence type="ECO:0000259" key="5">
    <source>
        <dbReference type="Pfam" id="PF16327"/>
    </source>
</evidence>
<feature type="transmembrane region" description="Helical" evidence="3">
    <location>
        <begin position="234"/>
        <end position="255"/>
    </location>
</feature>
<evidence type="ECO:0000256" key="1">
    <source>
        <dbReference type="ARBA" id="ARBA00009186"/>
    </source>
</evidence>
<proteinExistence type="inferred from homology"/>
<feature type="transmembrane region" description="Helical" evidence="3">
    <location>
        <begin position="12"/>
        <end position="30"/>
    </location>
</feature>
<keyword evidence="3" id="KW-0472">Membrane</keyword>
<comment type="caution">
    <text evidence="6">The sequence shown here is derived from an EMBL/GenBank/DDBJ whole genome shotgun (WGS) entry which is preliminary data.</text>
</comment>
<dbReference type="InterPro" id="IPR003567">
    <property type="entry name" value="Cyt_c_biogenesis"/>
</dbReference>
<feature type="transmembrane region" description="Helical" evidence="3">
    <location>
        <begin position="808"/>
        <end position="828"/>
    </location>
</feature>
<gene>
    <name evidence="6" type="primary">ccsA</name>
    <name evidence="6" type="ORF">JI741_13280</name>
</gene>
<dbReference type="Pfam" id="PF16327">
    <property type="entry name" value="CcmF_C"/>
    <property type="match status" value="1"/>
</dbReference>
<feature type="transmembrane region" description="Helical" evidence="3">
    <location>
        <begin position="131"/>
        <end position="151"/>
    </location>
</feature>
<organism evidence="6 7">
    <name type="scientific">Chryseolinea lacunae</name>
    <dbReference type="NCBI Taxonomy" id="2801331"/>
    <lineage>
        <taxon>Bacteria</taxon>
        <taxon>Pseudomonadati</taxon>
        <taxon>Bacteroidota</taxon>
        <taxon>Cytophagia</taxon>
        <taxon>Cytophagales</taxon>
        <taxon>Fulvivirgaceae</taxon>
        <taxon>Chryseolinea</taxon>
    </lineage>
</organism>
<dbReference type="EMBL" id="JAERRB010000004">
    <property type="protein sequence ID" value="MBL0742195.1"/>
    <property type="molecule type" value="Genomic_DNA"/>
</dbReference>
<keyword evidence="3" id="KW-0812">Transmembrane</keyword>
<protein>
    <submittedName>
        <fullName evidence="6">Cytochrome c biogenesis protein CcsA</fullName>
    </submittedName>
</protein>
<evidence type="ECO:0000313" key="6">
    <source>
        <dbReference type="EMBL" id="MBL0742195.1"/>
    </source>
</evidence>
<dbReference type="PRINTS" id="PR01410">
    <property type="entry name" value="CCBIOGENESIS"/>
</dbReference>
<reference evidence="6 7" key="1">
    <citation type="submission" date="2021-01" db="EMBL/GenBank/DDBJ databases">
        <title>Chryseolinea sp. Jin1 Genome sequencing and assembly.</title>
        <authorList>
            <person name="Kim I."/>
        </authorList>
    </citation>
    <scope>NUCLEOTIDE SEQUENCE [LARGE SCALE GENOMIC DNA]</scope>
    <source>
        <strain evidence="6 7">Jin1</strain>
    </source>
</reference>
<keyword evidence="7" id="KW-1185">Reference proteome</keyword>
<feature type="transmembrane region" description="Helical" evidence="3">
    <location>
        <begin position="337"/>
        <end position="357"/>
    </location>
</feature>
<dbReference type="Pfam" id="PF01578">
    <property type="entry name" value="Cytochrom_C_asm"/>
    <property type="match status" value="1"/>
</dbReference>
<dbReference type="PANTHER" id="PTHR43653">
    <property type="entry name" value="CYTOCHROME C ASSEMBLY PROTEIN-RELATED"/>
    <property type="match status" value="1"/>
</dbReference>
<feature type="transmembrane region" description="Helical" evidence="3">
    <location>
        <begin position="516"/>
        <end position="536"/>
    </location>
</feature>
<dbReference type="PANTHER" id="PTHR43653:SF1">
    <property type="entry name" value="CYTOCHROME C-TYPE BIOGENESIS PROTEIN CCMF"/>
    <property type="match status" value="1"/>
</dbReference>
<keyword evidence="3" id="KW-1133">Transmembrane helix</keyword>
<feature type="transmembrane region" description="Helical" evidence="3">
    <location>
        <begin position="298"/>
        <end position="317"/>
    </location>
</feature>
<evidence type="ECO:0000256" key="2">
    <source>
        <dbReference type="ARBA" id="ARBA00022748"/>
    </source>
</evidence>
<feature type="transmembrane region" description="Helical" evidence="3">
    <location>
        <begin position="50"/>
        <end position="73"/>
    </location>
</feature>
<feature type="transmembrane region" description="Helical" evidence="3">
    <location>
        <begin position="460"/>
        <end position="478"/>
    </location>
</feature>
<feature type="transmembrane region" description="Helical" evidence="3">
    <location>
        <begin position="275"/>
        <end position="291"/>
    </location>
</feature>
<dbReference type="InterPro" id="IPR032523">
    <property type="entry name" value="CcmF_C"/>
</dbReference>
<evidence type="ECO:0000256" key="3">
    <source>
        <dbReference type="SAM" id="Phobius"/>
    </source>
</evidence>
<comment type="similarity">
    <text evidence="1">Belongs to the CcmF/CycK/Ccl1/NrfE/CcsA family.</text>
</comment>
<name>A0ABS1KRV0_9BACT</name>
<feature type="domain" description="Cytochrome c assembly protein" evidence="4">
    <location>
        <begin position="100"/>
        <end position="321"/>
    </location>
</feature>
<feature type="transmembrane region" description="Helical" evidence="3">
    <location>
        <begin position="103"/>
        <end position="124"/>
    </location>
</feature>
<feature type="transmembrane region" description="Helical" evidence="3">
    <location>
        <begin position="428"/>
        <end position="448"/>
    </location>
</feature>